<organism evidence="5 6">
    <name type="scientific">Linnemannia gamsii</name>
    <dbReference type="NCBI Taxonomy" id="64522"/>
    <lineage>
        <taxon>Eukaryota</taxon>
        <taxon>Fungi</taxon>
        <taxon>Fungi incertae sedis</taxon>
        <taxon>Mucoromycota</taxon>
        <taxon>Mortierellomycotina</taxon>
        <taxon>Mortierellomycetes</taxon>
        <taxon>Mortierellales</taxon>
        <taxon>Mortierellaceae</taxon>
        <taxon>Linnemannia</taxon>
    </lineage>
</organism>
<feature type="region of interest" description="Disordered" evidence="3">
    <location>
        <begin position="418"/>
        <end position="451"/>
    </location>
</feature>
<evidence type="ECO:0000313" key="5">
    <source>
        <dbReference type="EMBL" id="KAG0294129.1"/>
    </source>
</evidence>
<feature type="compositionally biased region" description="Basic and acidic residues" evidence="3">
    <location>
        <begin position="59"/>
        <end position="71"/>
    </location>
</feature>
<gene>
    <name evidence="5" type="primary">CECR2</name>
    <name evidence="5" type="ORF">BGZ96_001751</name>
</gene>
<feature type="compositionally biased region" description="Low complexity" evidence="3">
    <location>
        <begin position="8"/>
        <end position="18"/>
    </location>
</feature>
<keyword evidence="2" id="KW-0539">Nucleus</keyword>
<feature type="compositionally biased region" description="Low complexity" evidence="3">
    <location>
        <begin position="72"/>
        <end position="89"/>
    </location>
</feature>
<evidence type="ECO:0000256" key="3">
    <source>
        <dbReference type="SAM" id="MobiDB-lite"/>
    </source>
</evidence>
<feature type="region of interest" description="Disordered" evidence="3">
    <location>
        <begin position="491"/>
        <end position="519"/>
    </location>
</feature>
<dbReference type="EMBL" id="JAAAIM010000130">
    <property type="protein sequence ID" value="KAG0294129.1"/>
    <property type="molecule type" value="Genomic_DNA"/>
</dbReference>
<evidence type="ECO:0000256" key="1">
    <source>
        <dbReference type="ARBA" id="ARBA00004123"/>
    </source>
</evidence>
<evidence type="ECO:0000313" key="6">
    <source>
        <dbReference type="Proteomes" id="UP001194696"/>
    </source>
</evidence>
<accession>A0ABQ7KAG2</accession>
<protein>
    <submittedName>
        <fullName evidence="5">Cat eye syndrome chromosome region, candidate 2</fullName>
    </submittedName>
</protein>
<reference evidence="5 6" key="1">
    <citation type="journal article" date="2020" name="Fungal Divers.">
        <title>Resolving the Mortierellaceae phylogeny through synthesis of multi-gene phylogenetics and phylogenomics.</title>
        <authorList>
            <person name="Vandepol N."/>
            <person name="Liber J."/>
            <person name="Desiro A."/>
            <person name="Na H."/>
            <person name="Kennedy M."/>
            <person name="Barry K."/>
            <person name="Grigoriev I.V."/>
            <person name="Miller A.N."/>
            <person name="O'Donnell K."/>
            <person name="Stajich J.E."/>
            <person name="Bonito G."/>
        </authorList>
    </citation>
    <scope>NUCLEOTIDE SEQUENCE [LARGE SCALE GENOMIC DNA]</scope>
    <source>
        <strain evidence="5 6">AD045</strain>
    </source>
</reference>
<dbReference type="PANTHER" id="PTHR42107:SF1">
    <property type="entry name" value="WHIM1 DOMAIN-CONTAINING PROTEIN"/>
    <property type="match status" value="1"/>
</dbReference>
<dbReference type="PROSITE" id="PS50827">
    <property type="entry name" value="DDT"/>
    <property type="match status" value="1"/>
</dbReference>
<dbReference type="PANTHER" id="PTHR42107">
    <property type="entry name" value="YALI0D24453P"/>
    <property type="match status" value="1"/>
</dbReference>
<dbReference type="InterPro" id="IPR018501">
    <property type="entry name" value="DDT_dom"/>
</dbReference>
<dbReference type="Proteomes" id="UP001194696">
    <property type="component" value="Unassembled WGS sequence"/>
</dbReference>
<keyword evidence="6" id="KW-1185">Reference proteome</keyword>
<evidence type="ECO:0000259" key="4">
    <source>
        <dbReference type="PROSITE" id="PS50827"/>
    </source>
</evidence>
<sequence length="624" mass="69240">MSSTKPVRQSARQSAIRQQELEAEQEALRLKNIRDEARKEKARQEAALREELALQERLLQEQKKREEEEQQSRSSSRSLSPALSGSSLSSDDEELSEQEEEDEDEDDDNDDSDDDQINGDSSAAGGESEAPTDGSNLRSNSAVALIYGFLTKFRPLLRQTCSLREVTIEEIESGLTATESNACIEEIHANLLSNMLNRKKAVDATTWQKVLSETLEAKLRTGELEYDQNPMRYYGDYYTVPTPDRAQILKALIDWVLQEGLVVRQGIEQNNEISRVEPFGFDQAKRIYWHFGHGTLMMYRETKGAKKRKPVWETIATNLEELKQLASSFEKTVSKAEKALREKLRVEIIEPEEEKIVNDKLRQEKQEKKLQRIAELHQLAATRTTRTRSSNRLNAPKYTFDDDEDEFEEDEYAIYRRPSSRRRIHQEGGADSKAEGLFQDPNQQSQDHSIDQSNDHYTQYAVGGADLTSRRSSLGHESDSSIRAALQRTRMVDGGVDSASGSVEREDQDGDYKFEDDHDDDESISVTAAASAVPEQKSEFEPALAPIAVAPVTTSLDVTPSAPPKDVAPAIALVAPVAPVASVAAAAPIAPVAPVASVAAAAPIAPVAPVAPVVSSIDQDVDMN</sequence>
<comment type="subcellular location">
    <subcellularLocation>
        <location evidence="1">Nucleus</location>
    </subcellularLocation>
</comment>
<evidence type="ECO:0000256" key="2">
    <source>
        <dbReference type="ARBA" id="ARBA00023242"/>
    </source>
</evidence>
<name>A0ABQ7KAG2_9FUNG</name>
<comment type="caution">
    <text evidence="5">The sequence shown here is derived from an EMBL/GenBank/DDBJ whole genome shotgun (WGS) entry which is preliminary data.</text>
</comment>
<feature type="region of interest" description="Disordered" evidence="3">
    <location>
        <begin position="1"/>
        <end position="20"/>
    </location>
</feature>
<feature type="domain" description="DDT" evidence="4">
    <location>
        <begin position="137"/>
        <end position="201"/>
    </location>
</feature>
<proteinExistence type="predicted"/>
<feature type="compositionally biased region" description="Acidic residues" evidence="3">
    <location>
        <begin position="90"/>
        <end position="117"/>
    </location>
</feature>
<feature type="region of interest" description="Disordered" evidence="3">
    <location>
        <begin position="59"/>
        <end position="137"/>
    </location>
</feature>
<feature type="compositionally biased region" description="Basic and acidic residues" evidence="3">
    <location>
        <begin position="425"/>
        <end position="434"/>
    </location>
</feature>